<evidence type="ECO:0000259" key="2">
    <source>
        <dbReference type="PROSITE" id="PS50106"/>
    </source>
</evidence>
<dbReference type="InterPro" id="IPR052072">
    <property type="entry name" value="Vascular_dev_regulator"/>
</dbReference>
<dbReference type="AlphaFoldDB" id="A0A4W3KE40"/>
<dbReference type="SUPFAM" id="SSF54236">
    <property type="entry name" value="Ubiquitin-like"/>
    <property type="match status" value="1"/>
</dbReference>
<protein>
    <submittedName>
        <fullName evidence="5">Ras association and DIL domains</fullName>
    </submittedName>
</protein>
<dbReference type="OrthoDB" id="3908708at2759"/>
<dbReference type="PANTHER" id="PTHR16027:SF3">
    <property type="entry name" value="RAS-ASSOCIATING AND DILUTE DOMAIN-CONTAINING PROTEIN"/>
    <property type="match status" value="1"/>
</dbReference>
<evidence type="ECO:0000256" key="1">
    <source>
        <dbReference type="SAM" id="MobiDB-lite"/>
    </source>
</evidence>
<accession>A0A4W3KE40</accession>
<dbReference type="SMART" id="SM00314">
    <property type="entry name" value="RA"/>
    <property type="match status" value="1"/>
</dbReference>
<feature type="compositionally biased region" description="Polar residues" evidence="1">
    <location>
        <begin position="223"/>
        <end position="234"/>
    </location>
</feature>
<evidence type="ECO:0000259" key="4">
    <source>
        <dbReference type="PROSITE" id="PS51126"/>
    </source>
</evidence>
<dbReference type="GeneID" id="103186879"/>
<dbReference type="InterPro" id="IPR036034">
    <property type="entry name" value="PDZ_sf"/>
</dbReference>
<sequence>MFYGSSTNTSHLNMSKNKLKRQSRTFTQVLYRKLSYRERRCVTDLPADLMDDPAELSIQLSAPGILKIFGNEICTGANYKSVLATPMSSAQELVKEALERYSVSKRCARQYVLCDAIGRLDGANKRWRTECLRALGDNEKPLLLQDLWKPKEGFARRFELRHRAEVEEIAAREKDTTTADINAQARKLQRNRAKGNNPAMSGCTYELLPLRRSVSETSLTLAGNQAEEQQQRLYSTLPGLPVRRSKKERLHTASSKKEQKGNVQDPLVSVGQLPHLLLLQGYNHPNDGLVYPLDGESHIVGRETASAKPNICLLAPDILPLHCRVRRVRGAKAGEQRVLELEPFPDARVSVSLSQVEQATALRHGDLVGFGRCYLFLFRDPQRTMELPAHTHSLLRNLHRPAQPRAPHSRTTCQVCGSVLWDSPSAGGELLPVSAIGESSANCGDGGGTQRKRLQLEYHQAFEELLVDKILTLIEPCADDHKLTPACLLCLCVQHSASSFQPGQVMKLLLRIADKIQAVAWEKTRELAEKQSEHQDTTTLPLLSIADLVPDLQHIFFWMSNSIELLYFIQQKVPDYIQGIEDLDHSRDIVVHLAGSKESLLSCSISANEEVMTILEEVIMHTFQQCVYYITKALYVALPAFLDCNPFQTEIGGSWESSSSLPELVRNVMQIYQTTLDLLHQYEVHPEIAAQMFAYLFFFSNASLFNQLMDRGSRQGFFHWTRGEQMQASLRLLLEWIRNVGMGNIAEEFFSKFSSAVRLLAVPTSCLIQTSWHRLKREFQPLNPSQMLHILTHYQLAPGVVPNESWQPKAKERAAIYQTEDIMLSFDKYPPIVLPTSNFKVDLEADTIDDNVYRHLLYIRHFLWSLRTRFQTTHGQSILEVPVQETEFPLSHSPHQLRSDSPAALSGHKVQDHHSSQINHRSSSGLEAEMDGRDSSTSWLSGSHRQFNPCQELKEKLHNLQLQNSLGRHRLPGQSMQPLDPSCLLTPPNTPLNCDLGHNDFMQTNGEGDRLSNTRRDGLCRNGANEREGRMSAAFDLLTPKSSSRRSAENDSCHVFVVELERGPIGLGMGLIDGMHTTLNSPGIYIRTLLPDSPAAYYGRLSIGDRILAVNGTSLIGADYDSAVNLIRMAGERPRFLVAKSDFLITEKISASSC</sequence>
<dbReference type="PROSITE" id="PS50106">
    <property type="entry name" value="PDZ"/>
    <property type="match status" value="1"/>
</dbReference>
<dbReference type="GO" id="GO:0001755">
    <property type="term" value="P:neural crest cell migration"/>
    <property type="evidence" value="ECO:0007669"/>
    <property type="project" value="TreeGrafter"/>
</dbReference>
<keyword evidence="6" id="KW-1185">Reference proteome</keyword>
<dbReference type="CDD" id="cd17116">
    <property type="entry name" value="RA_Radil_like"/>
    <property type="match status" value="1"/>
</dbReference>
<proteinExistence type="predicted"/>
<dbReference type="Gene3D" id="2.60.200.20">
    <property type="match status" value="1"/>
</dbReference>
<dbReference type="PROSITE" id="PS50200">
    <property type="entry name" value="RA"/>
    <property type="match status" value="1"/>
</dbReference>
<dbReference type="Ensembl" id="ENSCMIT00000044890.1">
    <property type="protein sequence ID" value="ENSCMIP00000044255.1"/>
    <property type="gene ID" value="ENSCMIG00000018329.1"/>
</dbReference>
<organism evidence="5 6">
    <name type="scientific">Callorhinchus milii</name>
    <name type="common">Ghost shark</name>
    <dbReference type="NCBI Taxonomy" id="7868"/>
    <lineage>
        <taxon>Eukaryota</taxon>
        <taxon>Metazoa</taxon>
        <taxon>Chordata</taxon>
        <taxon>Craniata</taxon>
        <taxon>Vertebrata</taxon>
        <taxon>Chondrichthyes</taxon>
        <taxon>Holocephali</taxon>
        <taxon>Chimaeriformes</taxon>
        <taxon>Callorhinchidae</taxon>
        <taxon>Callorhinchus</taxon>
    </lineage>
</organism>
<dbReference type="PANTHER" id="PTHR16027">
    <property type="entry name" value="DILUTE DOMAIN-CONTAINING PROTEIN YPR089W"/>
    <property type="match status" value="1"/>
</dbReference>
<reference evidence="6" key="1">
    <citation type="journal article" date="2006" name="Science">
        <title>Ancient noncoding elements conserved in the human genome.</title>
        <authorList>
            <person name="Venkatesh B."/>
            <person name="Kirkness E.F."/>
            <person name="Loh Y.H."/>
            <person name="Halpern A.L."/>
            <person name="Lee A.P."/>
            <person name="Johnson J."/>
            <person name="Dandona N."/>
            <person name="Viswanathan L.D."/>
            <person name="Tay A."/>
            <person name="Venter J.C."/>
            <person name="Strausberg R.L."/>
            <person name="Brenner S."/>
        </authorList>
    </citation>
    <scope>NUCLEOTIDE SEQUENCE [LARGE SCALE GENOMIC DNA]</scope>
</reference>
<dbReference type="InterPro" id="IPR002710">
    <property type="entry name" value="Dilute_dom"/>
</dbReference>
<feature type="region of interest" description="Disordered" evidence="1">
    <location>
        <begin position="223"/>
        <end position="266"/>
    </location>
</feature>
<dbReference type="Pfam" id="PF01843">
    <property type="entry name" value="DIL"/>
    <property type="match status" value="1"/>
</dbReference>
<dbReference type="InterPro" id="IPR008984">
    <property type="entry name" value="SMAD_FHA_dom_sf"/>
</dbReference>
<dbReference type="SUPFAM" id="SSF50156">
    <property type="entry name" value="PDZ domain-like"/>
    <property type="match status" value="1"/>
</dbReference>
<dbReference type="PROSITE" id="PS51126">
    <property type="entry name" value="DILUTE"/>
    <property type="match status" value="1"/>
</dbReference>
<dbReference type="SUPFAM" id="SSF49879">
    <property type="entry name" value="SMAD/FHA domain"/>
    <property type="match status" value="1"/>
</dbReference>
<dbReference type="CTD" id="55698"/>
<evidence type="ECO:0000259" key="3">
    <source>
        <dbReference type="PROSITE" id="PS50200"/>
    </source>
</evidence>
<dbReference type="CDD" id="cd22733">
    <property type="entry name" value="FHA_RADIL"/>
    <property type="match status" value="1"/>
</dbReference>
<dbReference type="GO" id="GO:0034446">
    <property type="term" value="P:substrate adhesion-dependent cell spreading"/>
    <property type="evidence" value="ECO:0007669"/>
    <property type="project" value="TreeGrafter"/>
</dbReference>
<feature type="compositionally biased region" description="Polar residues" evidence="1">
    <location>
        <begin position="916"/>
        <end position="925"/>
    </location>
</feature>
<dbReference type="KEGG" id="cmk:103186879"/>
<dbReference type="GeneTree" id="ENSGT00940000159293"/>
<gene>
    <name evidence="5" type="primary">radil</name>
</gene>
<dbReference type="InterPro" id="IPR000159">
    <property type="entry name" value="RA_dom"/>
</dbReference>
<dbReference type="InterPro" id="IPR001478">
    <property type="entry name" value="PDZ"/>
</dbReference>
<evidence type="ECO:0000313" key="5">
    <source>
        <dbReference type="Ensembl" id="ENSCMIP00000044255.1"/>
    </source>
</evidence>
<dbReference type="Gene3D" id="2.30.42.10">
    <property type="match status" value="1"/>
</dbReference>
<feature type="domain" description="Ras-associating" evidence="3">
    <location>
        <begin position="62"/>
        <end position="165"/>
    </location>
</feature>
<dbReference type="Proteomes" id="UP000314986">
    <property type="component" value="Unassembled WGS sequence"/>
</dbReference>
<dbReference type="Pfam" id="PF00788">
    <property type="entry name" value="RA"/>
    <property type="match status" value="1"/>
</dbReference>
<dbReference type="GO" id="GO:0007165">
    <property type="term" value="P:signal transduction"/>
    <property type="evidence" value="ECO:0007669"/>
    <property type="project" value="InterPro"/>
</dbReference>
<feature type="domain" description="PDZ" evidence="2">
    <location>
        <begin position="1057"/>
        <end position="1142"/>
    </location>
</feature>
<reference evidence="6" key="3">
    <citation type="journal article" date="2014" name="Nature">
        <title>Elephant shark genome provides unique insights into gnathostome evolution.</title>
        <authorList>
            <consortium name="International Elephant Shark Genome Sequencing Consortium"/>
            <person name="Venkatesh B."/>
            <person name="Lee A.P."/>
            <person name="Ravi V."/>
            <person name="Maurya A.K."/>
            <person name="Lian M.M."/>
            <person name="Swann J.B."/>
            <person name="Ohta Y."/>
            <person name="Flajnik M.F."/>
            <person name="Sutoh Y."/>
            <person name="Kasahara M."/>
            <person name="Hoon S."/>
            <person name="Gangu V."/>
            <person name="Roy S.W."/>
            <person name="Irimia M."/>
            <person name="Korzh V."/>
            <person name="Kondrychyn I."/>
            <person name="Lim Z.W."/>
            <person name="Tay B.H."/>
            <person name="Tohari S."/>
            <person name="Kong K.W."/>
            <person name="Ho S."/>
            <person name="Lorente-Galdos B."/>
            <person name="Quilez J."/>
            <person name="Marques-Bonet T."/>
            <person name="Raney B.J."/>
            <person name="Ingham P.W."/>
            <person name="Tay A."/>
            <person name="Hillier L.W."/>
            <person name="Minx P."/>
            <person name="Boehm T."/>
            <person name="Wilson R.K."/>
            <person name="Brenner S."/>
            <person name="Warren W.C."/>
        </authorList>
    </citation>
    <scope>NUCLEOTIDE SEQUENCE [LARGE SCALE GENOMIC DNA]</scope>
</reference>
<dbReference type="SMART" id="SM00228">
    <property type="entry name" value="PDZ"/>
    <property type="match status" value="1"/>
</dbReference>
<name>A0A4W3KE40_CALMI</name>
<reference evidence="6" key="2">
    <citation type="journal article" date="2007" name="PLoS Biol.">
        <title>Survey sequencing and comparative analysis of the elephant shark (Callorhinchus milii) genome.</title>
        <authorList>
            <person name="Venkatesh B."/>
            <person name="Kirkness E.F."/>
            <person name="Loh Y.H."/>
            <person name="Halpern A.L."/>
            <person name="Lee A.P."/>
            <person name="Johnson J."/>
            <person name="Dandona N."/>
            <person name="Viswanathan L.D."/>
            <person name="Tay A."/>
            <person name="Venter J.C."/>
            <person name="Strausberg R.L."/>
            <person name="Brenner S."/>
        </authorList>
    </citation>
    <scope>NUCLEOTIDE SEQUENCE [LARGE SCALE GENOMIC DNA]</scope>
</reference>
<dbReference type="GO" id="GO:0051020">
    <property type="term" value="F:GTPase binding"/>
    <property type="evidence" value="ECO:0007669"/>
    <property type="project" value="TreeGrafter"/>
</dbReference>
<feature type="region of interest" description="Disordered" evidence="1">
    <location>
        <begin position="889"/>
        <end position="943"/>
    </location>
</feature>
<reference evidence="5" key="5">
    <citation type="submission" date="2025-09" db="UniProtKB">
        <authorList>
            <consortium name="Ensembl"/>
        </authorList>
    </citation>
    <scope>IDENTIFICATION</scope>
</reference>
<reference evidence="5" key="4">
    <citation type="submission" date="2025-08" db="UniProtKB">
        <authorList>
            <consortium name="Ensembl"/>
        </authorList>
    </citation>
    <scope>IDENTIFICATION</scope>
</reference>
<dbReference type="InterPro" id="IPR037983">
    <property type="entry name" value="CBD_Rasip1/Radil"/>
</dbReference>
<dbReference type="Gene3D" id="3.10.20.90">
    <property type="entry name" value="Phosphatidylinositol 3-kinase Catalytic Subunit, Chain A, domain 1"/>
    <property type="match status" value="1"/>
</dbReference>
<dbReference type="CDD" id="cd06690">
    <property type="entry name" value="PDZ_Radil-like"/>
    <property type="match status" value="1"/>
</dbReference>
<evidence type="ECO:0000313" key="6">
    <source>
        <dbReference type="Proteomes" id="UP000314986"/>
    </source>
</evidence>
<dbReference type="InParanoid" id="A0A4W3KE40"/>
<dbReference type="SMART" id="SM01132">
    <property type="entry name" value="DIL"/>
    <property type="match status" value="1"/>
</dbReference>
<dbReference type="OMA" id="HCTIRRQ"/>
<dbReference type="InterPro" id="IPR029071">
    <property type="entry name" value="Ubiquitin-like_domsf"/>
</dbReference>
<dbReference type="GO" id="GO:0005874">
    <property type="term" value="C:microtubule"/>
    <property type="evidence" value="ECO:0007669"/>
    <property type="project" value="TreeGrafter"/>
</dbReference>
<feature type="domain" description="Dilute" evidence="4">
    <location>
        <begin position="538"/>
        <end position="812"/>
    </location>
</feature>
<dbReference type="Pfam" id="PF00595">
    <property type="entry name" value="PDZ"/>
    <property type="match status" value="1"/>
</dbReference>
<dbReference type="CDD" id="cd15472">
    <property type="entry name" value="Myo5p-like_CBD_Rasip1"/>
    <property type="match status" value="1"/>
</dbReference>
<dbReference type="STRING" id="7868.ENSCMIP00000044255"/>